<proteinExistence type="predicted"/>
<dbReference type="SUPFAM" id="SSF57903">
    <property type="entry name" value="FYVE/PHD zinc finger"/>
    <property type="match status" value="1"/>
</dbReference>
<evidence type="ECO:0000313" key="2">
    <source>
        <dbReference type="EMBL" id="JAT31878.1"/>
    </source>
</evidence>
<feature type="non-terminal residue" evidence="2">
    <location>
        <position position="205"/>
    </location>
</feature>
<name>A0A1B6M7H7_9HEMI</name>
<feature type="non-terminal residue" evidence="2">
    <location>
        <position position="1"/>
    </location>
</feature>
<feature type="coiled-coil region" evidence="1">
    <location>
        <begin position="106"/>
        <end position="157"/>
    </location>
</feature>
<dbReference type="InterPro" id="IPR011011">
    <property type="entry name" value="Znf_FYVE_PHD"/>
</dbReference>
<evidence type="ECO:0008006" key="3">
    <source>
        <dbReference type="Google" id="ProtNLM"/>
    </source>
</evidence>
<evidence type="ECO:0000256" key="1">
    <source>
        <dbReference type="SAM" id="Coils"/>
    </source>
</evidence>
<reference evidence="2" key="1">
    <citation type="submission" date="2015-11" db="EMBL/GenBank/DDBJ databases">
        <title>De novo transcriptome assembly of four potential Pierce s Disease insect vectors from Arizona vineyards.</title>
        <authorList>
            <person name="Tassone E.E."/>
        </authorList>
    </citation>
    <scope>NUCLEOTIDE SEQUENCE</scope>
</reference>
<dbReference type="EMBL" id="GEBQ01008099">
    <property type="protein sequence ID" value="JAT31878.1"/>
    <property type="molecule type" value="Transcribed_RNA"/>
</dbReference>
<organism evidence="2">
    <name type="scientific">Graphocephala atropunctata</name>
    <dbReference type="NCBI Taxonomy" id="36148"/>
    <lineage>
        <taxon>Eukaryota</taxon>
        <taxon>Metazoa</taxon>
        <taxon>Ecdysozoa</taxon>
        <taxon>Arthropoda</taxon>
        <taxon>Hexapoda</taxon>
        <taxon>Insecta</taxon>
        <taxon>Pterygota</taxon>
        <taxon>Neoptera</taxon>
        <taxon>Paraneoptera</taxon>
        <taxon>Hemiptera</taxon>
        <taxon>Auchenorrhyncha</taxon>
        <taxon>Membracoidea</taxon>
        <taxon>Cicadellidae</taxon>
        <taxon>Cicadellinae</taxon>
        <taxon>Cicadellini</taxon>
        <taxon>Graphocephala</taxon>
    </lineage>
</organism>
<dbReference type="AlphaFoldDB" id="A0A1B6M7H7"/>
<sequence>TQLSVSCSVCSSVLHYECADILETTWNRMGQARRENWKCKNCITANKGRGPRDQTVSSKIPLEKLHAELLNKMEETIKLQFLEYGKTFGQQLSEFKTSMEFFSSKLDEYEGQVKTYSSQVKSLKDSQDLLMNENEKLKEEISAYKSQLEDLQQYNRNRNIQIDGIPESTNEKMGDVVLKLSDIIGVQVNLQSDIQAMHRLPTRRE</sequence>
<protein>
    <recommendedName>
        <fullName evidence="3">Zinc finger PHD-type domain-containing protein</fullName>
    </recommendedName>
</protein>
<accession>A0A1B6M7H7</accession>
<dbReference type="InterPro" id="IPR013083">
    <property type="entry name" value="Znf_RING/FYVE/PHD"/>
</dbReference>
<keyword evidence="1" id="KW-0175">Coiled coil</keyword>
<gene>
    <name evidence="2" type="ORF">g.52734</name>
</gene>
<dbReference type="Gene3D" id="6.10.250.3110">
    <property type="match status" value="1"/>
</dbReference>
<dbReference type="Gene3D" id="3.30.40.10">
    <property type="entry name" value="Zinc/RING finger domain, C3HC4 (zinc finger)"/>
    <property type="match status" value="1"/>
</dbReference>